<dbReference type="InterPro" id="IPR011551">
    <property type="entry name" value="NTP_PyrPHydrolase_MazG"/>
</dbReference>
<dbReference type="Proteomes" id="UP000826014">
    <property type="component" value="Chromosome"/>
</dbReference>
<evidence type="ECO:0000313" key="3">
    <source>
        <dbReference type="Proteomes" id="UP000826014"/>
    </source>
</evidence>
<reference evidence="2 3" key="1">
    <citation type="journal article" date="2022" name="bioRxiv">
        <title>Ecology and evolution of chlamydial symbionts of arthropods.</title>
        <authorList>
            <person name="Halter T."/>
            <person name="Koestlbacher S."/>
            <person name="Collingro A."/>
            <person name="Sixt B.S."/>
            <person name="Toenshoff E.R."/>
            <person name="Hendrickx F."/>
            <person name="Kostanjsek R."/>
            <person name="Horn M."/>
        </authorList>
    </citation>
    <scope>NUCLEOTIDE SEQUENCE [LARGE SCALE GENOMIC DNA]</scope>
    <source>
        <strain evidence="2">W744xW776</strain>
    </source>
</reference>
<evidence type="ECO:0000259" key="1">
    <source>
        <dbReference type="Pfam" id="PF03819"/>
    </source>
</evidence>
<protein>
    <submittedName>
        <fullName evidence="2">MazG nucleotide pyrophosphohydrolase domain</fullName>
    </submittedName>
</protein>
<dbReference type="InterPro" id="IPR048015">
    <property type="entry name" value="NTP-PPase_MazG-like_N"/>
</dbReference>
<sequence>MEEFTNLIETIDKLFNHCGWSCRQTLKSLQPYLLEEVHEVIEAIDQDLDEQIMEELGDMLYTLLFCAKIAEKDKRFDLTHILSNINEKLIRRHPHVFDNLKVHSVEEIAENWQKIKKTESKGALSGISESLPSLSRAQKMLHRLKTNGFSELKSELLPLHTEEQIVNSLIDVLMTADSKGIDVEGALRRKLTHLQRQFENGKDS</sequence>
<dbReference type="RefSeq" id="WP_215216542.1">
    <property type="nucleotide sequence ID" value="NZ_CP075587.1"/>
</dbReference>
<dbReference type="SUPFAM" id="SSF101386">
    <property type="entry name" value="all-alpha NTP pyrophosphatases"/>
    <property type="match status" value="1"/>
</dbReference>
<dbReference type="Pfam" id="PF03819">
    <property type="entry name" value="MazG"/>
    <property type="match status" value="1"/>
</dbReference>
<dbReference type="PANTHER" id="PTHR30522:SF0">
    <property type="entry name" value="NUCLEOSIDE TRIPHOSPHATE PYROPHOSPHOHYDROLASE"/>
    <property type="match status" value="1"/>
</dbReference>
<proteinExistence type="predicted"/>
<name>A0ABX8V1D0_9BACT</name>
<dbReference type="CDD" id="cd11528">
    <property type="entry name" value="NTP-PPase_MazG_Nterm"/>
    <property type="match status" value="1"/>
</dbReference>
<keyword evidence="3" id="KW-1185">Reference proteome</keyword>
<dbReference type="EMBL" id="CP075587">
    <property type="protein sequence ID" value="QYF48994.1"/>
    <property type="molecule type" value="Genomic_DNA"/>
</dbReference>
<dbReference type="InterPro" id="IPR004518">
    <property type="entry name" value="MazG-like_dom"/>
</dbReference>
<feature type="domain" description="NTP pyrophosphohydrolase MazG-like" evidence="1">
    <location>
        <begin position="24"/>
        <end position="97"/>
    </location>
</feature>
<evidence type="ECO:0000313" key="2">
    <source>
        <dbReference type="EMBL" id="QYF48994.1"/>
    </source>
</evidence>
<dbReference type="PANTHER" id="PTHR30522">
    <property type="entry name" value="NUCLEOSIDE TRIPHOSPHATE PYROPHOSPHOHYDROLASE"/>
    <property type="match status" value="1"/>
</dbReference>
<organism evidence="2 3">
    <name type="scientific">Candidatus Rhabdochlamydia oedothoracis</name>
    <dbReference type="NCBI Taxonomy" id="2720720"/>
    <lineage>
        <taxon>Bacteria</taxon>
        <taxon>Pseudomonadati</taxon>
        <taxon>Chlamydiota</taxon>
        <taxon>Chlamydiia</taxon>
        <taxon>Parachlamydiales</taxon>
        <taxon>Candidatus Rhabdochlamydiaceae</taxon>
        <taxon>Candidatus Rhabdochlamydia</taxon>
    </lineage>
</organism>
<dbReference type="Gene3D" id="1.10.287.1080">
    <property type="entry name" value="MazG-like"/>
    <property type="match status" value="1"/>
</dbReference>
<gene>
    <name evidence="2" type="ORF">RHABOEDO_001244</name>
</gene>
<accession>A0ABX8V1D0</accession>